<dbReference type="PANTHER" id="PTHR13206:SF0">
    <property type="entry name" value="E3 UBIQUITIN-PROTEIN LIGASE FANCL"/>
    <property type="match status" value="1"/>
</dbReference>
<proteinExistence type="predicted"/>
<dbReference type="Pfam" id="PF18890">
    <property type="entry name" value="FANCL_d2"/>
    <property type="match status" value="1"/>
</dbReference>
<evidence type="ECO:0008006" key="7">
    <source>
        <dbReference type="Google" id="ProtNLM"/>
    </source>
</evidence>
<name>A0A976NXP1_BRELC</name>
<feature type="domain" description="FANCL UBC-like" evidence="4">
    <location>
        <begin position="201"/>
        <end position="298"/>
    </location>
</feature>
<feature type="domain" description="FANCL UBC-like" evidence="3">
    <location>
        <begin position="102"/>
        <end position="198"/>
    </location>
</feature>
<dbReference type="GO" id="GO:0036297">
    <property type="term" value="P:interstrand cross-link repair"/>
    <property type="evidence" value="ECO:0007669"/>
    <property type="project" value="InterPro"/>
</dbReference>
<evidence type="ECO:0000259" key="3">
    <source>
        <dbReference type="Pfam" id="PF18890"/>
    </source>
</evidence>
<dbReference type="AlphaFoldDB" id="A0A976NXP1"/>
<dbReference type="EMBL" id="SHOA02000012">
    <property type="protein sequence ID" value="TDH71963.1"/>
    <property type="molecule type" value="Genomic_DNA"/>
</dbReference>
<dbReference type="InterPro" id="IPR043898">
    <property type="entry name" value="FANCL_d2"/>
</dbReference>
<dbReference type="Pfam" id="PF18891">
    <property type="entry name" value="FANCL_d3"/>
    <property type="match status" value="1"/>
</dbReference>
<dbReference type="PANTHER" id="PTHR13206">
    <property type="entry name" value="UBIQUITIN LIGASE PROTEIN PHF9 FANCONI ANEMIA GROUP L PROTEIN"/>
    <property type="match status" value="1"/>
</dbReference>
<evidence type="ECO:0000313" key="6">
    <source>
        <dbReference type="Proteomes" id="UP000294530"/>
    </source>
</evidence>
<dbReference type="CDD" id="cd23832">
    <property type="entry name" value="DRWD-C_FANCL"/>
    <property type="match status" value="1"/>
</dbReference>
<dbReference type="InterPro" id="IPR043003">
    <property type="entry name" value="FANCL_d3_sf"/>
</dbReference>
<dbReference type="SMART" id="SM01197">
    <property type="entry name" value="FANCL_C"/>
    <property type="match status" value="1"/>
</dbReference>
<dbReference type="KEGG" id="blac:94348201"/>
<comment type="caution">
    <text evidence="5">The sequence shown here is derived from an EMBL/GenBank/DDBJ whole genome shotgun (WGS) entry which is preliminary data.</text>
</comment>
<dbReference type="Pfam" id="PF11793">
    <property type="entry name" value="FANCL_C"/>
    <property type="match status" value="1"/>
</dbReference>
<dbReference type="Gene3D" id="3.10.110.20">
    <property type="entry name" value="RWD domain-like"/>
    <property type="match status" value="1"/>
</dbReference>
<accession>A0A976NXP1</accession>
<dbReference type="OrthoDB" id="10263265at2759"/>
<dbReference type="Proteomes" id="UP000294530">
    <property type="component" value="Unassembled WGS sequence"/>
</dbReference>
<keyword evidence="6" id="KW-1185">Reference proteome</keyword>
<dbReference type="GO" id="GO:0006513">
    <property type="term" value="P:protein monoubiquitination"/>
    <property type="evidence" value="ECO:0007669"/>
    <property type="project" value="TreeGrafter"/>
</dbReference>
<dbReference type="InterPro" id="IPR026850">
    <property type="entry name" value="FANCL_C"/>
</dbReference>
<dbReference type="RefSeq" id="XP_067821462.1">
    <property type="nucleotide sequence ID" value="XM_067962530.1"/>
</dbReference>
<evidence type="ECO:0000259" key="2">
    <source>
        <dbReference type="Pfam" id="PF11793"/>
    </source>
</evidence>
<dbReference type="CDD" id="cd16490">
    <property type="entry name" value="RING-CH-C4HC3_FANCL"/>
    <property type="match status" value="1"/>
</dbReference>
<evidence type="ECO:0000259" key="4">
    <source>
        <dbReference type="Pfam" id="PF18891"/>
    </source>
</evidence>
<dbReference type="InterPro" id="IPR026848">
    <property type="entry name" value="Fancl"/>
</dbReference>
<dbReference type="InterPro" id="IPR019162">
    <property type="entry name" value="FancL_WD-rpt_cont_dom"/>
</dbReference>
<dbReference type="InterPro" id="IPR044037">
    <property type="entry name" value="FANCL_d3"/>
</dbReference>
<feature type="domain" description="Fanconi anemia complex subunit FancL WD-repeat containing" evidence="1">
    <location>
        <begin position="3"/>
        <end position="85"/>
    </location>
</feature>
<dbReference type="CDD" id="cd23786">
    <property type="entry name" value="ELF_FANCL"/>
    <property type="match status" value="1"/>
</dbReference>
<dbReference type="Pfam" id="PF09765">
    <property type="entry name" value="FANCL_d1"/>
    <property type="match status" value="1"/>
</dbReference>
<dbReference type="InterPro" id="IPR013083">
    <property type="entry name" value="Znf_RING/FYVE/PHD"/>
</dbReference>
<organism evidence="5 6">
    <name type="scientific">Bremia lactucae</name>
    <name type="common">Lettuce downy mildew</name>
    <dbReference type="NCBI Taxonomy" id="4779"/>
    <lineage>
        <taxon>Eukaryota</taxon>
        <taxon>Sar</taxon>
        <taxon>Stramenopiles</taxon>
        <taxon>Oomycota</taxon>
        <taxon>Peronosporomycetes</taxon>
        <taxon>Peronosporales</taxon>
        <taxon>Peronosporaceae</taxon>
        <taxon>Bremia</taxon>
    </lineage>
</organism>
<sequence length="400" mass="45843">MHFVPEDAAHSAFRGYVRVDDDEFAVRVSNVMYDDSTGRTMLNLAQLDVESALATQLEPHSATLKLRLVQASSLVGFATELEELVAICCRKKTNTQAKVPSAKYYERLLEELDIVGWNRLGELSDDLRSLELNIKDQAGRNHTIRVILPLQFETVGCAEKLECLVDAPEPFELEWPPKNKKAVLHEVIKQFERFLAKFQRFWDVLDALDGATCVLEPHHPTRATGRRRVALERHASVQFQVDPVAPTALLTELSFYGNQSKIGLWRERWDNNAFTKWDPAQLLHKNLENVLEFTLPSPKTTNLDEFAIECGICYSYQLQEDNDVDEQKNQSIESVMTQVEPGSRIPDRQCENLKCNRPFHAKCLFDWLRALPTSRLSFYTVFGECPYCREAISTKFQPDF</sequence>
<dbReference type="GO" id="GO:0061630">
    <property type="term" value="F:ubiquitin protein ligase activity"/>
    <property type="evidence" value="ECO:0007669"/>
    <property type="project" value="TreeGrafter"/>
</dbReference>
<evidence type="ECO:0000259" key="1">
    <source>
        <dbReference type="Pfam" id="PF09765"/>
    </source>
</evidence>
<evidence type="ECO:0000313" key="5">
    <source>
        <dbReference type="EMBL" id="TDH71963.1"/>
    </source>
</evidence>
<dbReference type="Gene3D" id="3.30.40.10">
    <property type="entry name" value="Zinc/RING finger domain, C3HC4 (zinc finger)"/>
    <property type="match status" value="1"/>
</dbReference>
<gene>
    <name evidence="5" type="ORF">CCR75_004444</name>
</gene>
<dbReference type="GO" id="GO:0043240">
    <property type="term" value="C:Fanconi anaemia nuclear complex"/>
    <property type="evidence" value="ECO:0007669"/>
    <property type="project" value="InterPro"/>
</dbReference>
<dbReference type="SUPFAM" id="SSF57850">
    <property type="entry name" value="RING/U-box"/>
    <property type="match status" value="1"/>
</dbReference>
<dbReference type="CDD" id="cd23831">
    <property type="entry name" value="DRWD-N_FANCL"/>
    <property type="match status" value="1"/>
</dbReference>
<dbReference type="GeneID" id="94348201"/>
<feature type="domain" description="FANCL C-terminal" evidence="2">
    <location>
        <begin position="307"/>
        <end position="396"/>
    </location>
</feature>
<dbReference type="InterPro" id="IPR016135">
    <property type="entry name" value="UBQ-conjugating_enzyme/RWD"/>
</dbReference>
<protein>
    <recommendedName>
        <fullName evidence="7">E3 ubiquitin-protein ligase FANCL</fullName>
    </recommendedName>
</protein>
<dbReference type="Gene3D" id="3.10.110.10">
    <property type="entry name" value="Ubiquitin Conjugating Enzyme"/>
    <property type="match status" value="1"/>
</dbReference>
<reference evidence="5 6" key="1">
    <citation type="journal article" date="2021" name="Genome Biol.">
        <title>AFLAP: assembly-free linkage analysis pipeline using k-mers from genome sequencing data.</title>
        <authorList>
            <person name="Fletcher K."/>
            <person name="Zhang L."/>
            <person name="Gil J."/>
            <person name="Han R."/>
            <person name="Cavanaugh K."/>
            <person name="Michelmore R."/>
        </authorList>
    </citation>
    <scope>NUCLEOTIDE SEQUENCE [LARGE SCALE GENOMIC DNA]</scope>
    <source>
        <strain evidence="5 6">SF5</strain>
    </source>
</reference>